<accession>A0A655J0Q2</accession>
<keyword evidence="2" id="KW-0012">Acyltransferase</keyword>
<dbReference type="EC" id="2.3.1.20" evidence="2"/>
<name>A0A655J0Q2_MYCTX</name>
<gene>
    <name evidence="2" type="primary">tgs1_2</name>
    <name evidence="2" type="ORF">ERS007679_03593</name>
</gene>
<dbReference type="EMBL" id="CSAD01000686">
    <property type="protein sequence ID" value="COW30144.1"/>
    <property type="molecule type" value="Genomic_DNA"/>
</dbReference>
<dbReference type="GO" id="GO:0004144">
    <property type="term" value="F:diacylglycerol O-acyltransferase activity"/>
    <property type="evidence" value="ECO:0007669"/>
    <property type="project" value="UniProtKB-EC"/>
</dbReference>
<organism evidence="2 3">
    <name type="scientific">Mycobacterium tuberculosis</name>
    <dbReference type="NCBI Taxonomy" id="1773"/>
    <lineage>
        <taxon>Bacteria</taxon>
        <taxon>Bacillati</taxon>
        <taxon>Actinomycetota</taxon>
        <taxon>Actinomycetes</taxon>
        <taxon>Mycobacteriales</taxon>
        <taxon>Mycobacteriaceae</taxon>
        <taxon>Mycobacterium</taxon>
        <taxon>Mycobacterium tuberculosis complex</taxon>
    </lineage>
</organism>
<dbReference type="GO" id="GO:0001666">
    <property type="term" value="P:response to hypoxia"/>
    <property type="evidence" value="ECO:0007669"/>
    <property type="project" value="TreeGrafter"/>
</dbReference>
<sequence length="154" mass="17062">MDQENPLQRLRIVHSRLTRAKAGGQRQFGNTLMAIANRLPFPMTAWAVGLLMRLPQRGVVTVATNVPGPRRPLQIMGRRVLDLYPVSPIAMQLRTSVAMLSYADDLYFGILADYDVVADAGQLARGIEDAVARLVAISKRRKVTRRRGALSLVV</sequence>
<evidence type="ECO:0000259" key="1">
    <source>
        <dbReference type="Pfam" id="PF06974"/>
    </source>
</evidence>
<dbReference type="PANTHER" id="PTHR31650">
    <property type="entry name" value="O-ACYLTRANSFERASE (WSD1-LIKE) FAMILY PROTEIN"/>
    <property type="match status" value="1"/>
</dbReference>
<evidence type="ECO:0000313" key="2">
    <source>
        <dbReference type="EMBL" id="COW30144.1"/>
    </source>
</evidence>
<dbReference type="GO" id="GO:0005886">
    <property type="term" value="C:plasma membrane"/>
    <property type="evidence" value="ECO:0007669"/>
    <property type="project" value="TreeGrafter"/>
</dbReference>
<proteinExistence type="predicted"/>
<protein>
    <submittedName>
        <fullName evidence="2">Triacylglycerol synthase</fullName>
        <ecNumber evidence="2">2.3.1.20</ecNumber>
    </submittedName>
</protein>
<dbReference type="GO" id="GO:0051701">
    <property type="term" value="P:biological process involved in interaction with host"/>
    <property type="evidence" value="ECO:0007669"/>
    <property type="project" value="TreeGrafter"/>
</dbReference>
<dbReference type="GO" id="GO:0071731">
    <property type="term" value="P:response to nitric oxide"/>
    <property type="evidence" value="ECO:0007669"/>
    <property type="project" value="TreeGrafter"/>
</dbReference>
<dbReference type="GO" id="GO:0019432">
    <property type="term" value="P:triglyceride biosynthetic process"/>
    <property type="evidence" value="ECO:0007669"/>
    <property type="project" value="TreeGrafter"/>
</dbReference>
<dbReference type="Pfam" id="PF06974">
    <property type="entry name" value="WS_DGAT_C"/>
    <property type="match status" value="1"/>
</dbReference>
<dbReference type="InterPro" id="IPR009721">
    <property type="entry name" value="O-acyltransferase_WSD1_C"/>
</dbReference>
<dbReference type="AlphaFoldDB" id="A0A655J0Q2"/>
<keyword evidence="2" id="KW-0808">Transferase</keyword>
<dbReference type="InterPro" id="IPR045034">
    <property type="entry name" value="O-acyltransferase_WSD1-like"/>
</dbReference>
<dbReference type="Proteomes" id="UP000045842">
    <property type="component" value="Unassembled WGS sequence"/>
</dbReference>
<reference evidence="2 3" key="1">
    <citation type="submission" date="2015-03" db="EMBL/GenBank/DDBJ databases">
        <authorList>
            <consortium name="Pathogen Informatics"/>
        </authorList>
    </citation>
    <scope>NUCLEOTIDE SEQUENCE [LARGE SCALE GENOMIC DNA]</scope>
    <source>
        <strain evidence="2 3">G09801536</strain>
    </source>
</reference>
<feature type="domain" description="O-acyltransferase WSD1 C-terminal" evidence="1">
    <location>
        <begin position="2"/>
        <end position="133"/>
    </location>
</feature>
<evidence type="ECO:0000313" key="3">
    <source>
        <dbReference type="Proteomes" id="UP000045842"/>
    </source>
</evidence>
<dbReference type="PANTHER" id="PTHR31650:SF1">
    <property type="entry name" value="WAX ESTER SYNTHASE_DIACYLGLYCEROL ACYLTRANSFERASE 4-RELATED"/>
    <property type="match status" value="1"/>
</dbReference>